<name>K0BC06_9ARCH</name>
<sequence>MEINSMKLMSSVNFPLHLQDKIFEIRYDSDNSILKITSYFPFSESEKQEIHSILDDPVFDGFHSIFSDFVDEDEWNRTKDQIKKRFRDELVDIDKI</sequence>
<keyword evidence="2" id="KW-1185">Reference proteome</keyword>
<dbReference type="KEGG" id="nir:NSED_03645"/>
<accession>K0BC06</accession>
<organism evidence="1 2">
    <name type="scientific">Candidatus Nitrosopumilus sediminis</name>
    <dbReference type="NCBI Taxonomy" id="1229909"/>
    <lineage>
        <taxon>Archaea</taxon>
        <taxon>Nitrososphaerota</taxon>
        <taxon>Nitrososphaeria</taxon>
        <taxon>Nitrosopumilales</taxon>
        <taxon>Nitrosopumilaceae</taxon>
        <taxon>Nitrosopumilus</taxon>
    </lineage>
</organism>
<dbReference type="EMBL" id="CP003843">
    <property type="protein sequence ID" value="AFS82535.1"/>
    <property type="molecule type" value="Genomic_DNA"/>
</dbReference>
<protein>
    <submittedName>
        <fullName evidence="1">Uncharacterized protein</fullName>
    </submittedName>
</protein>
<dbReference type="STRING" id="1229909.NSED_03645"/>
<dbReference type="Proteomes" id="UP000006100">
    <property type="component" value="Chromosome"/>
</dbReference>
<evidence type="ECO:0000313" key="1">
    <source>
        <dbReference type="EMBL" id="AFS82535.1"/>
    </source>
</evidence>
<gene>
    <name evidence="1" type="ORF">NSED_03645</name>
</gene>
<reference evidence="1 2" key="1">
    <citation type="journal article" date="2012" name="J. Bacteriol.">
        <title>Draft Genome Sequence of an Ammonia-Oxidizing Archaeon, "Candidatus Nitrosopumilus sediminis" AR2, from Svalbard in the Arctic Circle.</title>
        <authorList>
            <person name="Park S.J."/>
            <person name="Kim J.G."/>
            <person name="Jung M.Y."/>
            <person name="Kim S.J."/>
            <person name="Cha I.T."/>
            <person name="Ghai R."/>
            <person name="Martin-Cuadrado A.B."/>
            <person name="Rodriguez-Valera F."/>
            <person name="Rhee S.K."/>
        </authorList>
    </citation>
    <scope>NUCLEOTIDE SEQUENCE [LARGE SCALE GENOMIC DNA]</scope>
    <source>
        <strain evidence="1 2">AR2</strain>
    </source>
</reference>
<evidence type="ECO:0000313" key="2">
    <source>
        <dbReference type="Proteomes" id="UP000006100"/>
    </source>
</evidence>
<dbReference type="AlphaFoldDB" id="K0BC06"/>
<dbReference type="eggNOG" id="arCOG10534">
    <property type="taxonomic scope" value="Archaea"/>
</dbReference>
<proteinExistence type="predicted"/>
<dbReference type="PATRIC" id="fig|1229909.8.peg.785"/>
<dbReference type="HOGENOM" id="CLU_2475840_0_0_2"/>